<dbReference type="AlphaFoldDB" id="A0ABD5X1J0"/>
<evidence type="ECO:0000256" key="1">
    <source>
        <dbReference type="SAM" id="Phobius"/>
    </source>
</evidence>
<protein>
    <submittedName>
        <fullName evidence="2">Uncharacterized protein</fullName>
    </submittedName>
</protein>
<dbReference type="RefSeq" id="WP_276238504.1">
    <property type="nucleotide sequence ID" value="NZ_CP119989.1"/>
</dbReference>
<accession>A0ABD5X1J0</accession>
<feature type="transmembrane region" description="Helical" evidence="1">
    <location>
        <begin position="15"/>
        <end position="33"/>
    </location>
</feature>
<keyword evidence="1" id="KW-0812">Transmembrane</keyword>
<gene>
    <name evidence="2" type="ORF">ACFQKD_06835</name>
</gene>
<proteinExistence type="predicted"/>
<comment type="caution">
    <text evidence="2">The sequence shown here is derived from an EMBL/GenBank/DDBJ whole genome shotgun (WGS) entry which is preliminary data.</text>
</comment>
<sequence length="76" mass="7970">MSLHDAVGRIDDAHVVRLLTLWFAVATFLRVASDGGSTAEAVVGFVALLLFWGIPIHLLVTLLLAVDVAIGGSATE</sequence>
<keyword evidence="1" id="KW-1133">Transmembrane helix</keyword>
<keyword evidence="1" id="KW-0472">Membrane</keyword>
<dbReference type="EMBL" id="JBHTAG010000002">
    <property type="protein sequence ID" value="MFC7097016.1"/>
    <property type="molecule type" value="Genomic_DNA"/>
</dbReference>
<reference evidence="2 3" key="1">
    <citation type="journal article" date="2019" name="Int. J. Syst. Evol. Microbiol.">
        <title>The Global Catalogue of Microorganisms (GCM) 10K type strain sequencing project: providing services to taxonomists for standard genome sequencing and annotation.</title>
        <authorList>
            <consortium name="The Broad Institute Genomics Platform"/>
            <consortium name="The Broad Institute Genome Sequencing Center for Infectious Disease"/>
            <person name="Wu L."/>
            <person name="Ma J."/>
        </authorList>
    </citation>
    <scope>NUCLEOTIDE SEQUENCE [LARGE SCALE GENOMIC DNA]</scope>
    <source>
        <strain evidence="2 3">DT55</strain>
    </source>
</reference>
<evidence type="ECO:0000313" key="3">
    <source>
        <dbReference type="Proteomes" id="UP001596388"/>
    </source>
</evidence>
<evidence type="ECO:0000313" key="2">
    <source>
        <dbReference type="EMBL" id="MFC7097016.1"/>
    </source>
</evidence>
<keyword evidence="3" id="KW-1185">Reference proteome</keyword>
<name>A0ABD5X1J0_9EURY</name>
<dbReference type="Proteomes" id="UP001596388">
    <property type="component" value="Unassembled WGS sequence"/>
</dbReference>
<organism evidence="2 3">
    <name type="scientific">Halobaculum marinum</name>
    <dbReference type="NCBI Taxonomy" id="3031996"/>
    <lineage>
        <taxon>Archaea</taxon>
        <taxon>Methanobacteriati</taxon>
        <taxon>Methanobacteriota</taxon>
        <taxon>Stenosarchaea group</taxon>
        <taxon>Halobacteria</taxon>
        <taxon>Halobacteriales</taxon>
        <taxon>Haloferacaceae</taxon>
        <taxon>Halobaculum</taxon>
    </lineage>
</organism>
<feature type="transmembrane region" description="Helical" evidence="1">
    <location>
        <begin position="45"/>
        <end position="66"/>
    </location>
</feature>
<dbReference type="GeneID" id="79269086"/>